<keyword evidence="2" id="KW-1185">Reference proteome</keyword>
<protein>
    <submittedName>
        <fullName evidence="1">RecBCD inhibitor</fullName>
    </submittedName>
</protein>
<dbReference type="Pfam" id="PF25708">
    <property type="entry name" value="Phage_T7_Gp5_9"/>
    <property type="match status" value="1"/>
</dbReference>
<organism evidence="1 2">
    <name type="scientific">Pseudomonas phage PlaquesPlease</name>
    <dbReference type="NCBI Taxonomy" id="2762289"/>
    <lineage>
        <taxon>Viruses</taxon>
        <taxon>Duplodnaviria</taxon>
        <taxon>Heunggongvirae</taxon>
        <taxon>Uroviricota</taxon>
        <taxon>Caudoviricetes</taxon>
        <taxon>Autographivirales</taxon>
        <taxon>Autotranscriptaviridae</taxon>
        <taxon>Studiervirinae</taxon>
        <taxon>Waldovirus</taxon>
        <taxon>Waldovirus plaquesplease</taxon>
    </lineage>
</organism>
<dbReference type="InterPro" id="IPR058007">
    <property type="entry name" value="Gp5.9"/>
</dbReference>
<accession>A0A7G8LJR9</accession>
<dbReference type="EMBL" id="MT711890">
    <property type="protein sequence ID" value="QNJ57491.1"/>
    <property type="molecule type" value="Genomic_DNA"/>
</dbReference>
<reference evidence="1 2" key="1">
    <citation type="submission" date="2020-07" db="EMBL/GenBank/DDBJ databases">
        <authorList>
            <person name="Anderson S."/>
            <person name="Assadpour T."/>
            <person name="Abraham A."/>
            <person name="Bordelon E."/>
            <person name="Temple L."/>
        </authorList>
    </citation>
    <scope>NUCLEOTIDE SEQUENCE [LARGE SCALE GENOMIC DNA]</scope>
</reference>
<evidence type="ECO:0000313" key="1">
    <source>
        <dbReference type="EMBL" id="QNJ57491.1"/>
    </source>
</evidence>
<name>A0A7G8LJR9_9CAUD</name>
<evidence type="ECO:0000313" key="2">
    <source>
        <dbReference type="Proteomes" id="UP000515979"/>
    </source>
</evidence>
<dbReference type="Proteomes" id="UP000515979">
    <property type="component" value="Segment"/>
</dbReference>
<sequence length="64" mass="7490">MSVETLRLIPSSRLLELLQKEERLYALESGGVDSWEGYDDALEIHEDQWEADQLLETYPESTYQ</sequence>
<proteinExistence type="predicted"/>